<organism evidence="2 3">
    <name type="scientific">Symbiodinium natans</name>
    <dbReference type="NCBI Taxonomy" id="878477"/>
    <lineage>
        <taxon>Eukaryota</taxon>
        <taxon>Sar</taxon>
        <taxon>Alveolata</taxon>
        <taxon>Dinophyceae</taxon>
        <taxon>Suessiales</taxon>
        <taxon>Symbiodiniaceae</taxon>
        <taxon>Symbiodinium</taxon>
    </lineage>
</organism>
<sequence>MAATPHGGADSWKTEVAQKLASLERRLDQCMQKLAPDAPQGFDSRLGQLEKQLPKLELQLGHYLGATTGAKEAVTAQARQLSCVEERLSSQLDAVQASVQVYQSKVGALEDELENGMNTLKSLAKHQALLTKLAASEEEGPLPNLSGHDAQMQELVLDLASRMSQLEHVDRPGRTNTLESAPPAEDSQLRPQLQQLQATNQRLHKEMLDVVAKLEEHSVHLASCRSRMEVLEAQNARPAVK</sequence>
<dbReference type="Proteomes" id="UP000604046">
    <property type="component" value="Unassembled WGS sequence"/>
</dbReference>
<reference evidence="2" key="1">
    <citation type="submission" date="2021-02" db="EMBL/GenBank/DDBJ databases">
        <authorList>
            <person name="Dougan E. K."/>
            <person name="Rhodes N."/>
            <person name="Thang M."/>
            <person name="Chan C."/>
        </authorList>
    </citation>
    <scope>NUCLEOTIDE SEQUENCE</scope>
</reference>
<dbReference type="SUPFAM" id="SSF57997">
    <property type="entry name" value="Tropomyosin"/>
    <property type="match status" value="1"/>
</dbReference>
<gene>
    <name evidence="2" type="ORF">SNAT2548_LOCUS6641</name>
</gene>
<accession>A0A812JMN7</accession>
<dbReference type="OrthoDB" id="432055at2759"/>
<name>A0A812JMN7_9DINO</name>
<evidence type="ECO:0000313" key="3">
    <source>
        <dbReference type="Proteomes" id="UP000604046"/>
    </source>
</evidence>
<feature type="region of interest" description="Disordered" evidence="1">
    <location>
        <begin position="169"/>
        <end position="189"/>
    </location>
</feature>
<dbReference type="AlphaFoldDB" id="A0A812JMN7"/>
<protein>
    <submittedName>
        <fullName evidence="2">Uncharacterized protein</fullName>
    </submittedName>
</protein>
<comment type="caution">
    <text evidence="2">The sequence shown here is derived from an EMBL/GenBank/DDBJ whole genome shotgun (WGS) entry which is preliminary data.</text>
</comment>
<proteinExistence type="predicted"/>
<evidence type="ECO:0000256" key="1">
    <source>
        <dbReference type="SAM" id="MobiDB-lite"/>
    </source>
</evidence>
<dbReference type="EMBL" id="CAJNDS010000446">
    <property type="protein sequence ID" value="CAE7206953.1"/>
    <property type="molecule type" value="Genomic_DNA"/>
</dbReference>
<keyword evidence="3" id="KW-1185">Reference proteome</keyword>
<dbReference type="Gene3D" id="1.10.287.1490">
    <property type="match status" value="1"/>
</dbReference>
<evidence type="ECO:0000313" key="2">
    <source>
        <dbReference type="EMBL" id="CAE7206953.1"/>
    </source>
</evidence>